<comment type="caution">
    <text evidence="1">The sequence shown here is derived from an EMBL/GenBank/DDBJ whole genome shotgun (WGS) entry which is preliminary data.</text>
</comment>
<sequence length="134" mass="14983">MTVLGLVMTEKLRSNTYRYSCCYLTGAKKPRRWVHVLIDTPLERGYFNPRFYHGRPTSVSAQLSSQTSSTLPNLARHFPFITADSRTFLDSMALRAESPKSVNNLTDDLGGVLDQSSSLFTFHHPASHSRCSAG</sequence>
<organism evidence="1 2">
    <name type="scientific">Penicillium solitum</name>
    <dbReference type="NCBI Taxonomy" id="60172"/>
    <lineage>
        <taxon>Eukaryota</taxon>
        <taxon>Fungi</taxon>
        <taxon>Dikarya</taxon>
        <taxon>Ascomycota</taxon>
        <taxon>Pezizomycotina</taxon>
        <taxon>Eurotiomycetes</taxon>
        <taxon>Eurotiomycetidae</taxon>
        <taxon>Eurotiales</taxon>
        <taxon>Aspergillaceae</taxon>
        <taxon>Penicillium</taxon>
    </lineage>
</organism>
<accession>A0A1V6QX40</accession>
<dbReference type="AlphaFoldDB" id="A0A1V6QX40"/>
<gene>
    <name evidence="1" type="ORF">PENSOL_c030G08625</name>
</gene>
<proteinExistence type="predicted"/>
<protein>
    <submittedName>
        <fullName evidence="1">Uncharacterized protein</fullName>
    </submittedName>
</protein>
<dbReference type="EMBL" id="MDYO01000030">
    <property type="protein sequence ID" value="OQD93755.1"/>
    <property type="molecule type" value="Genomic_DNA"/>
</dbReference>
<dbReference type="Proteomes" id="UP000191612">
    <property type="component" value="Unassembled WGS sequence"/>
</dbReference>
<reference evidence="2" key="1">
    <citation type="journal article" date="2017" name="Nat. Microbiol.">
        <title>Global analysis of biosynthetic gene clusters reveals vast potential of secondary metabolite production in Penicillium species.</title>
        <authorList>
            <person name="Nielsen J.C."/>
            <person name="Grijseels S."/>
            <person name="Prigent S."/>
            <person name="Ji B."/>
            <person name="Dainat J."/>
            <person name="Nielsen K.F."/>
            <person name="Frisvad J.C."/>
            <person name="Workman M."/>
            <person name="Nielsen J."/>
        </authorList>
    </citation>
    <scope>NUCLEOTIDE SEQUENCE [LARGE SCALE GENOMIC DNA]</scope>
    <source>
        <strain evidence="2">IBT 29525</strain>
    </source>
</reference>
<evidence type="ECO:0000313" key="1">
    <source>
        <dbReference type="EMBL" id="OQD93755.1"/>
    </source>
</evidence>
<evidence type="ECO:0000313" key="2">
    <source>
        <dbReference type="Proteomes" id="UP000191612"/>
    </source>
</evidence>
<name>A0A1V6QX40_9EURO</name>
<keyword evidence="2" id="KW-1185">Reference proteome</keyword>